<evidence type="ECO:0000259" key="2">
    <source>
        <dbReference type="Pfam" id="PF05699"/>
    </source>
</evidence>
<evidence type="ECO:0000259" key="3">
    <source>
        <dbReference type="Pfam" id="PF25375"/>
    </source>
</evidence>
<evidence type="ECO:0000313" key="5">
    <source>
        <dbReference type="Proteomes" id="UP000008068"/>
    </source>
</evidence>
<dbReference type="InterPro" id="IPR012337">
    <property type="entry name" value="RNaseH-like_sf"/>
</dbReference>
<proteinExistence type="predicted"/>
<dbReference type="OrthoDB" id="5841281at2759"/>
<keyword evidence="5" id="KW-1185">Reference proteome</keyword>
<sequence length="806" mass="93726">MKTFQTNRLTTKPYPQKPSASSSESKSLEKYLEKMSMIQKPGPLSVTLDVAGTGEDKFLAFSIHYFEDGVDRKNVVFLRKLLLSKLDTDSILNTIRSTINSKYNDVRFTDIVCPNDKIFSLFDASPVFEHTSKCFFHHMTNFVTNILDIDEFFVGLCELQEFVSNIKQDPKFYKIYKKIQSSRNEDSHLPNLDEGSWINTLEFLTRSLVLHDTFTEISNLHQPKFHYIKNETFNHLVYLQRFLHECFKSCIQMSSSASSISQIQPAILELKQFLDTISMGYYFEQLVSGILDRSFGELLNEKRYCIATLLDPCFAYRDSIYSGEKWEEIEDMLHKEVTDQEIIDYRKYSFLERPENPFSWWSTRQSMFPQLSLIAREYLACPAVSVDAAHFYSNYGKSEQGSPNQEFRGKAGMEDWITEERVEKLNKIANRVQKSTNFDPNTYTTKASVEEREMILNLQYPLPEDPDKTLEAEIKLEVVDPDELTPQPKPLNQYFVPAHVMPRVVMPKVQYSPTFSTRDPIPKNRKAGTLYKEVLNEVTARKAMERHQMNLELQRPVNRHCAVCHLLIPQELLKNVTIEYEKILIMTARIYRGEISIEQAKEFMAIEKPTNVCHKHFGETIDQIFKILPISCADDIEKLSEDSIAGLMAVIASIRSYFKNSSTVKVMTRNFIERNARYWTNREIPTRSNPPREPNDVTDDDIIPKAYRQPRKQILESDIPTVSTYRIHGDGLSQEDYDKLPRKRSKKNMELENSGKKGSLPLDQPAQKRGRSKKPEAITQDSKVVKSEERARKRYEHNRWEDRQSD</sequence>
<reference evidence="5" key="1">
    <citation type="submission" date="2011-07" db="EMBL/GenBank/DDBJ databases">
        <authorList>
            <consortium name="Caenorhabditis brenneri Sequencing and Analysis Consortium"/>
            <person name="Wilson R.K."/>
        </authorList>
    </citation>
    <scope>NUCLEOTIDE SEQUENCE [LARGE SCALE GENOMIC DNA]</scope>
    <source>
        <strain evidence="5">PB2801</strain>
    </source>
</reference>
<dbReference type="InParanoid" id="G0MDF4"/>
<dbReference type="STRING" id="135651.G0MDF4"/>
<dbReference type="AlphaFoldDB" id="G0MDF4"/>
<name>G0MDF4_CAEBE</name>
<dbReference type="InterPro" id="IPR040129">
    <property type="entry name" value="Lin-15B-like"/>
</dbReference>
<dbReference type="InterPro" id="IPR057432">
    <property type="entry name" value="Lin-15A/B-like_dom"/>
</dbReference>
<evidence type="ECO:0000313" key="4">
    <source>
        <dbReference type="EMBL" id="EGT49388.1"/>
    </source>
</evidence>
<feature type="domain" description="Lin-15A/B-like" evidence="3">
    <location>
        <begin position="558"/>
        <end position="677"/>
    </location>
</feature>
<dbReference type="SUPFAM" id="SSF53098">
    <property type="entry name" value="Ribonuclease H-like"/>
    <property type="match status" value="1"/>
</dbReference>
<dbReference type="HOGENOM" id="CLU_004462_0_0_1"/>
<feature type="domain" description="HAT C-terminal dimerisation" evidence="2">
    <location>
        <begin position="347"/>
        <end position="397"/>
    </location>
</feature>
<feature type="compositionally biased region" description="Basic and acidic residues" evidence="1">
    <location>
        <begin position="783"/>
        <end position="806"/>
    </location>
</feature>
<protein>
    <submittedName>
        <fullName evidence="4">Uncharacterized protein</fullName>
    </submittedName>
</protein>
<feature type="region of interest" description="Disordered" evidence="1">
    <location>
        <begin position="682"/>
        <end position="806"/>
    </location>
</feature>
<dbReference type="InterPro" id="IPR008906">
    <property type="entry name" value="HATC_C_dom"/>
</dbReference>
<dbReference type="GO" id="GO:0046983">
    <property type="term" value="F:protein dimerization activity"/>
    <property type="evidence" value="ECO:0007669"/>
    <property type="project" value="InterPro"/>
</dbReference>
<gene>
    <name evidence="4" type="ORF">CAEBREN_00007</name>
</gene>
<dbReference type="eggNOG" id="KOG1121">
    <property type="taxonomic scope" value="Eukaryota"/>
</dbReference>
<dbReference type="EMBL" id="GL379790">
    <property type="protein sequence ID" value="EGT49388.1"/>
    <property type="molecule type" value="Genomic_DNA"/>
</dbReference>
<accession>G0MDF4</accession>
<dbReference type="Proteomes" id="UP000008068">
    <property type="component" value="Unassembled WGS sequence"/>
</dbReference>
<feature type="compositionally biased region" description="Polar residues" evidence="1">
    <location>
        <begin position="1"/>
        <end position="10"/>
    </location>
</feature>
<organism evidence="5">
    <name type="scientific">Caenorhabditis brenneri</name>
    <name type="common">Nematode worm</name>
    <dbReference type="NCBI Taxonomy" id="135651"/>
    <lineage>
        <taxon>Eukaryota</taxon>
        <taxon>Metazoa</taxon>
        <taxon>Ecdysozoa</taxon>
        <taxon>Nematoda</taxon>
        <taxon>Chromadorea</taxon>
        <taxon>Rhabditida</taxon>
        <taxon>Rhabditina</taxon>
        <taxon>Rhabditomorpha</taxon>
        <taxon>Rhabditoidea</taxon>
        <taxon>Rhabditidae</taxon>
        <taxon>Peloderinae</taxon>
        <taxon>Caenorhabditis</taxon>
    </lineage>
</organism>
<dbReference type="PANTHER" id="PTHR22716">
    <property type="entry name" value="ETS CLASS TRANSCRIPTION FACTOR-RELATED-RELATED"/>
    <property type="match status" value="1"/>
</dbReference>
<dbReference type="GO" id="GO:0040027">
    <property type="term" value="P:negative regulation of vulval development"/>
    <property type="evidence" value="ECO:0007669"/>
    <property type="project" value="InterPro"/>
</dbReference>
<feature type="region of interest" description="Disordered" evidence="1">
    <location>
        <begin position="1"/>
        <end position="25"/>
    </location>
</feature>
<dbReference type="PANTHER" id="PTHR22716:SF1">
    <property type="entry name" value="ETS CLASS TRANSCRIPTION FACTOR-RELATED"/>
    <property type="match status" value="1"/>
</dbReference>
<dbReference type="Pfam" id="PF25375">
    <property type="entry name" value="Lin-15B"/>
    <property type="match status" value="1"/>
</dbReference>
<dbReference type="Pfam" id="PF05699">
    <property type="entry name" value="Dimer_Tnp_hAT"/>
    <property type="match status" value="1"/>
</dbReference>
<evidence type="ECO:0000256" key="1">
    <source>
        <dbReference type="SAM" id="MobiDB-lite"/>
    </source>
</evidence>